<reference evidence="2" key="1">
    <citation type="journal article" date="2019" name="Int. J. Syst. Evol. Microbiol.">
        <title>The Global Catalogue of Microorganisms (GCM) 10K type strain sequencing project: providing services to taxonomists for standard genome sequencing and annotation.</title>
        <authorList>
            <consortium name="The Broad Institute Genomics Platform"/>
            <consortium name="The Broad Institute Genome Sequencing Center for Infectious Disease"/>
            <person name="Wu L."/>
            <person name="Ma J."/>
        </authorList>
    </citation>
    <scope>NUCLEOTIDE SEQUENCE [LARGE SCALE GENOMIC DNA]</scope>
    <source>
        <strain evidence="2">JCM 31405</strain>
    </source>
</reference>
<dbReference type="RefSeq" id="WP_189073882.1">
    <property type="nucleotide sequence ID" value="NZ_BMQN01000008.1"/>
</dbReference>
<organism evidence="1 2">
    <name type="scientific">Deinococcus sedimenti</name>
    <dbReference type="NCBI Taxonomy" id="1867090"/>
    <lineage>
        <taxon>Bacteria</taxon>
        <taxon>Thermotogati</taxon>
        <taxon>Deinococcota</taxon>
        <taxon>Deinococci</taxon>
        <taxon>Deinococcales</taxon>
        <taxon>Deinococcaceae</taxon>
        <taxon>Deinococcus</taxon>
    </lineage>
</organism>
<accession>A0ABQ2S6X4</accession>
<evidence type="ECO:0000313" key="2">
    <source>
        <dbReference type="Proteomes" id="UP000644548"/>
    </source>
</evidence>
<proteinExistence type="predicted"/>
<sequence length="171" mass="19527">MTDDVNNYIDKYVSSYQNRAYDFDKDEIIKLKSIYGDNLPKYLTAAYKISKPSAARILMILLLHMYPHLAASLIYKEYESCPDAEKTWYITILSEVNCAPAIRMLEAIATKEANETIRAEAVQELMHYGDRQSIKALEKVREEDNGSSFDGIPISHLADVALEIIRQRITS</sequence>
<protein>
    <recommendedName>
        <fullName evidence="3">HEAT repeat domain-containing protein</fullName>
    </recommendedName>
</protein>
<gene>
    <name evidence="1" type="ORF">GCM10008960_28980</name>
</gene>
<comment type="caution">
    <text evidence="1">The sequence shown here is derived from an EMBL/GenBank/DDBJ whole genome shotgun (WGS) entry which is preliminary data.</text>
</comment>
<evidence type="ECO:0008006" key="3">
    <source>
        <dbReference type="Google" id="ProtNLM"/>
    </source>
</evidence>
<evidence type="ECO:0000313" key="1">
    <source>
        <dbReference type="EMBL" id="GGS00494.1"/>
    </source>
</evidence>
<keyword evidence="2" id="KW-1185">Reference proteome</keyword>
<dbReference type="EMBL" id="BMQN01000008">
    <property type="protein sequence ID" value="GGS00494.1"/>
    <property type="molecule type" value="Genomic_DNA"/>
</dbReference>
<dbReference type="Proteomes" id="UP000644548">
    <property type="component" value="Unassembled WGS sequence"/>
</dbReference>
<name>A0ABQ2S6X4_9DEIO</name>